<dbReference type="Proteomes" id="UP000226437">
    <property type="component" value="Unassembled WGS sequence"/>
</dbReference>
<dbReference type="AlphaFoldDB" id="A0A2G0CJL2"/>
<feature type="transmembrane region" description="Helical" evidence="1">
    <location>
        <begin position="76"/>
        <end position="98"/>
    </location>
</feature>
<name>A0A2G0CJL2_9BACT</name>
<evidence type="ECO:0000313" key="3">
    <source>
        <dbReference type="Proteomes" id="UP000226437"/>
    </source>
</evidence>
<evidence type="ECO:0008006" key="4">
    <source>
        <dbReference type="Google" id="ProtNLM"/>
    </source>
</evidence>
<feature type="transmembrane region" description="Helical" evidence="1">
    <location>
        <begin position="110"/>
        <end position="129"/>
    </location>
</feature>
<organism evidence="2 3">
    <name type="scientific">Neolewinella marina</name>
    <dbReference type="NCBI Taxonomy" id="438751"/>
    <lineage>
        <taxon>Bacteria</taxon>
        <taxon>Pseudomonadati</taxon>
        <taxon>Bacteroidota</taxon>
        <taxon>Saprospiria</taxon>
        <taxon>Saprospirales</taxon>
        <taxon>Lewinellaceae</taxon>
        <taxon>Neolewinella</taxon>
    </lineage>
</organism>
<keyword evidence="1" id="KW-0472">Membrane</keyword>
<evidence type="ECO:0000313" key="2">
    <source>
        <dbReference type="EMBL" id="PHL00111.1"/>
    </source>
</evidence>
<gene>
    <name evidence="2" type="ORF">CGL56_03455</name>
</gene>
<dbReference type="InterPro" id="IPR025635">
    <property type="entry name" value="DUF4293"/>
</dbReference>
<keyword evidence="1" id="KW-1133">Transmembrane helix</keyword>
<keyword evidence="1" id="KW-0812">Transmembrane</keyword>
<dbReference type="OrthoDB" id="594989at2"/>
<dbReference type="RefSeq" id="WP_099105089.1">
    <property type="nucleotide sequence ID" value="NZ_JAATJF010000001.1"/>
</dbReference>
<dbReference type="Pfam" id="PF14126">
    <property type="entry name" value="DUF4293"/>
    <property type="match status" value="1"/>
</dbReference>
<accession>A0A2G0CJL2</accession>
<evidence type="ECO:0000256" key="1">
    <source>
        <dbReference type="SAM" id="Phobius"/>
    </source>
</evidence>
<sequence>MIQRIQTVFLALGAITSFGLFGTDAAETEVAVPGSEVFADAQYDVYDSLLLTGGVLAAGLLLFIAIFLFTNRRLQVVLCNVALIITLAYAAYGGVLWYTDSAAAQSQVDFGALLPILTMLFAALAARYVRKDEKLVRSADRLR</sequence>
<feature type="transmembrane region" description="Helical" evidence="1">
    <location>
        <begin position="49"/>
        <end position="69"/>
    </location>
</feature>
<keyword evidence="3" id="KW-1185">Reference proteome</keyword>
<protein>
    <recommendedName>
        <fullName evidence="4">DUF4293 domain-containing protein</fullName>
    </recommendedName>
</protein>
<dbReference type="EMBL" id="PDLO01000001">
    <property type="protein sequence ID" value="PHL00111.1"/>
    <property type="molecule type" value="Genomic_DNA"/>
</dbReference>
<reference evidence="2 3" key="1">
    <citation type="submission" date="2017-10" db="EMBL/GenBank/DDBJ databases">
        <title>The draft genome sequence of Lewinella marina KCTC 32374.</title>
        <authorList>
            <person name="Wang K."/>
        </authorList>
    </citation>
    <scope>NUCLEOTIDE SEQUENCE [LARGE SCALE GENOMIC DNA]</scope>
    <source>
        <strain evidence="2 3">MKG-38</strain>
    </source>
</reference>
<comment type="caution">
    <text evidence="2">The sequence shown here is derived from an EMBL/GenBank/DDBJ whole genome shotgun (WGS) entry which is preliminary data.</text>
</comment>
<proteinExistence type="predicted"/>